<dbReference type="Gene3D" id="3.90.1720.10">
    <property type="entry name" value="endopeptidase domain like (from Nostoc punctiforme)"/>
    <property type="match status" value="1"/>
</dbReference>
<evidence type="ECO:0000259" key="1">
    <source>
        <dbReference type="PROSITE" id="PS51934"/>
    </source>
</evidence>
<organism evidence="2 3">
    <name type="scientific">Coregonus suidteri</name>
    <dbReference type="NCBI Taxonomy" id="861788"/>
    <lineage>
        <taxon>Eukaryota</taxon>
        <taxon>Metazoa</taxon>
        <taxon>Chordata</taxon>
        <taxon>Craniata</taxon>
        <taxon>Vertebrata</taxon>
        <taxon>Euteleostomi</taxon>
        <taxon>Actinopterygii</taxon>
        <taxon>Neopterygii</taxon>
        <taxon>Teleostei</taxon>
        <taxon>Protacanthopterygii</taxon>
        <taxon>Salmoniformes</taxon>
        <taxon>Salmonidae</taxon>
        <taxon>Coregoninae</taxon>
        <taxon>Coregonus</taxon>
    </lineage>
</organism>
<proteinExistence type="predicted"/>
<dbReference type="PROSITE" id="PS51934">
    <property type="entry name" value="LRAT"/>
    <property type="match status" value="1"/>
</dbReference>
<evidence type="ECO:0000313" key="3">
    <source>
        <dbReference type="Proteomes" id="UP001356427"/>
    </source>
</evidence>
<reference evidence="2 3" key="1">
    <citation type="submission" date="2021-04" db="EMBL/GenBank/DDBJ databases">
        <authorList>
            <person name="De Guttry C."/>
            <person name="Zahm M."/>
            <person name="Klopp C."/>
            <person name="Cabau C."/>
            <person name="Louis A."/>
            <person name="Berthelot C."/>
            <person name="Parey E."/>
            <person name="Roest Crollius H."/>
            <person name="Montfort J."/>
            <person name="Robinson-Rechavi M."/>
            <person name="Bucao C."/>
            <person name="Bouchez O."/>
            <person name="Gislard M."/>
            <person name="Lluch J."/>
            <person name="Milhes M."/>
            <person name="Lampietro C."/>
            <person name="Lopez Roques C."/>
            <person name="Donnadieu C."/>
            <person name="Braasch I."/>
            <person name="Desvignes T."/>
            <person name="Postlethwait J."/>
            <person name="Bobe J."/>
            <person name="Wedekind C."/>
            <person name="Guiguen Y."/>
        </authorList>
    </citation>
    <scope>NUCLEOTIDE SEQUENCE [LARGE SCALE GENOMIC DNA]</scope>
    <source>
        <strain evidence="2">Cs_M1</strain>
        <tissue evidence="2">Blood</tissue>
    </source>
</reference>
<protein>
    <recommendedName>
        <fullName evidence="1">LRAT domain-containing protein</fullName>
    </recommendedName>
</protein>
<accession>A0AAN8QWU1</accession>
<dbReference type="AlphaFoldDB" id="A0AAN8QWU1"/>
<comment type="caution">
    <text evidence="2">The sequence shown here is derived from an EMBL/GenBank/DDBJ whole genome shotgun (WGS) entry which is preliminary data.</text>
</comment>
<gene>
    <name evidence="2" type="ORF">J4Q44_G00151870</name>
</gene>
<feature type="domain" description="LRAT" evidence="1">
    <location>
        <begin position="1"/>
        <end position="31"/>
    </location>
</feature>
<dbReference type="Proteomes" id="UP001356427">
    <property type="component" value="Unassembled WGS sequence"/>
</dbReference>
<keyword evidence="3" id="KW-1185">Reference proteome</keyword>
<dbReference type="InterPro" id="IPR007053">
    <property type="entry name" value="LRAT_dom"/>
</dbReference>
<dbReference type="EMBL" id="JAGTTL010000013">
    <property type="protein sequence ID" value="KAK6313728.1"/>
    <property type="molecule type" value="Genomic_DNA"/>
</dbReference>
<sequence length="64" mass="6883">MRGRTIKYDLLGSNSEHFVTFLRYGESESKQADDFLKDLLTGSGLFGGLAAVSASAAVAIKRSK</sequence>
<name>A0AAN8QWU1_9TELE</name>
<evidence type="ECO:0000313" key="2">
    <source>
        <dbReference type="EMBL" id="KAK6313728.1"/>
    </source>
</evidence>